<protein>
    <submittedName>
        <fullName evidence="1">Uncharacterized protein</fullName>
    </submittedName>
</protein>
<accession>A0A1E2RWX6</accession>
<dbReference type="EMBL" id="MASI01000006">
    <property type="protein sequence ID" value="ODA66588.1"/>
    <property type="molecule type" value="Genomic_DNA"/>
</dbReference>
<keyword evidence="2" id="KW-1185">Reference proteome</keyword>
<dbReference type="Proteomes" id="UP000095087">
    <property type="component" value="Unassembled WGS sequence"/>
</dbReference>
<comment type="caution">
    <text evidence="1">The sequence shown here is derived from an EMBL/GenBank/DDBJ whole genome shotgun (WGS) entry which is preliminary data.</text>
</comment>
<dbReference type="OrthoDB" id="7063057at2"/>
<sequence>MDKFGEGISGLYIAHDAERVDPAGESVTVASDFQLRSPAHFQRLAIATAALGLPRRAITDWLADVIYGYDGRILWPNGSEHGLPDIEEVFGDDGSYRWLGYFVKFAEEPPRQRPQARVVERLRVIDLAFKIAHPERARLIAR</sequence>
<dbReference type="AlphaFoldDB" id="A0A1E2RWX6"/>
<evidence type="ECO:0000313" key="1">
    <source>
        <dbReference type="EMBL" id="ODA66588.1"/>
    </source>
</evidence>
<evidence type="ECO:0000313" key="2">
    <source>
        <dbReference type="Proteomes" id="UP000095087"/>
    </source>
</evidence>
<reference evidence="1 2" key="1">
    <citation type="submission" date="2016-07" db="EMBL/GenBank/DDBJ databases">
        <title>Draft genome sequence of Methyloligella halotolerans C2T (VKM B-2706T=CCUG 61687T=DSM 25045T), a halotolerant polyhydroxybutyrate accumulating methylotroph.</title>
        <authorList>
            <person name="Vasilenko O.V."/>
            <person name="Doronina N.V."/>
            <person name="Poroshina M.N."/>
            <person name="Tarlachkov S.V."/>
            <person name="Trotsenko Y.A."/>
        </authorList>
    </citation>
    <scope>NUCLEOTIDE SEQUENCE [LARGE SCALE GENOMIC DNA]</scope>
    <source>
        <strain evidence="1 2">VKM B-2706</strain>
    </source>
</reference>
<gene>
    <name evidence="1" type="ORF">A7A08_02355</name>
</gene>
<name>A0A1E2RWX6_9HYPH</name>
<dbReference type="RefSeq" id="WP_083226695.1">
    <property type="nucleotide sequence ID" value="NZ_MASI01000006.1"/>
</dbReference>
<organism evidence="1 2">
    <name type="scientific">Methyloligella halotolerans</name>
    <dbReference type="NCBI Taxonomy" id="1177755"/>
    <lineage>
        <taxon>Bacteria</taxon>
        <taxon>Pseudomonadati</taxon>
        <taxon>Pseudomonadota</taxon>
        <taxon>Alphaproteobacteria</taxon>
        <taxon>Hyphomicrobiales</taxon>
        <taxon>Hyphomicrobiaceae</taxon>
        <taxon>Methyloligella</taxon>
    </lineage>
</organism>
<proteinExistence type="predicted"/>